<reference evidence="2 3" key="1">
    <citation type="submission" date="2023-08" db="EMBL/GenBank/DDBJ databases">
        <title>A Necator americanus chromosomal reference genome.</title>
        <authorList>
            <person name="Ilik V."/>
            <person name="Petrzelkova K.J."/>
            <person name="Pardy F."/>
            <person name="Fuh T."/>
            <person name="Niatou-Singa F.S."/>
            <person name="Gouil Q."/>
            <person name="Baker L."/>
            <person name="Ritchie M.E."/>
            <person name="Jex A.R."/>
            <person name="Gazzola D."/>
            <person name="Li H."/>
            <person name="Toshio Fujiwara R."/>
            <person name="Zhan B."/>
            <person name="Aroian R.V."/>
            <person name="Pafco B."/>
            <person name="Schwarz E.M."/>
        </authorList>
    </citation>
    <scope>NUCLEOTIDE SEQUENCE [LARGE SCALE GENOMIC DNA]</scope>
    <source>
        <strain evidence="2 3">Aroian</strain>
        <tissue evidence="2">Whole animal</tissue>
    </source>
</reference>
<evidence type="ECO:0008006" key="4">
    <source>
        <dbReference type="Google" id="ProtNLM"/>
    </source>
</evidence>
<comment type="caution">
    <text evidence="2">The sequence shown here is derived from an EMBL/GenBank/DDBJ whole genome shotgun (WGS) entry which is preliminary data.</text>
</comment>
<evidence type="ECO:0000256" key="1">
    <source>
        <dbReference type="SAM" id="SignalP"/>
    </source>
</evidence>
<protein>
    <recommendedName>
        <fullName evidence="4">Secreted protein</fullName>
    </recommendedName>
</protein>
<keyword evidence="3" id="KW-1185">Reference proteome</keyword>
<accession>A0ABR1ETQ2</accession>
<proteinExistence type="predicted"/>
<keyword evidence="1" id="KW-0732">Signal</keyword>
<feature type="signal peptide" evidence="1">
    <location>
        <begin position="1"/>
        <end position="17"/>
    </location>
</feature>
<dbReference type="Proteomes" id="UP001303046">
    <property type="component" value="Unassembled WGS sequence"/>
</dbReference>
<sequence length="153" mass="17589">MGRILLLSLLLFGQLQALDSYRNVLQQNSDYKANGYRYGSNRYPVRLPQHRSDGNNRGSVVVREPWYPKHIPYASGGDKGSEKCGRISITKCTNQPGNTKCVQTYIRSFSECSFSENRRKSNNMKDKEIRQRKLQSYCGVYSKRIPSDNRKLG</sequence>
<organism evidence="2 3">
    <name type="scientific">Necator americanus</name>
    <name type="common">Human hookworm</name>
    <dbReference type="NCBI Taxonomy" id="51031"/>
    <lineage>
        <taxon>Eukaryota</taxon>
        <taxon>Metazoa</taxon>
        <taxon>Ecdysozoa</taxon>
        <taxon>Nematoda</taxon>
        <taxon>Chromadorea</taxon>
        <taxon>Rhabditida</taxon>
        <taxon>Rhabditina</taxon>
        <taxon>Rhabditomorpha</taxon>
        <taxon>Strongyloidea</taxon>
        <taxon>Ancylostomatidae</taxon>
        <taxon>Bunostominae</taxon>
        <taxon>Necator</taxon>
    </lineage>
</organism>
<name>A0ABR1ETQ2_NECAM</name>
<feature type="chain" id="PRO_5045672538" description="Secreted protein" evidence="1">
    <location>
        <begin position="18"/>
        <end position="153"/>
    </location>
</feature>
<gene>
    <name evidence="2" type="primary">Necator_chrX.g25916</name>
    <name evidence="2" type="ORF">RB195_025750</name>
</gene>
<evidence type="ECO:0000313" key="2">
    <source>
        <dbReference type="EMBL" id="KAK6766026.1"/>
    </source>
</evidence>
<evidence type="ECO:0000313" key="3">
    <source>
        <dbReference type="Proteomes" id="UP001303046"/>
    </source>
</evidence>
<dbReference type="EMBL" id="JAVFWL010000006">
    <property type="protein sequence ID" value="KAK6766026.1"/>
    <property type="molecule type" value="Genomic_DNA"/>
</dbReference>